<name>A0A387HN02_9ACTN</name>
<comment type="subcellular location">
    <subcellularLocation>
        <location evidence="1">Membrane</location>
        <topology evidence="1">Multi-pass membrane protein</topology>
    </subcellularLocation>
</comment>
<sequence>MLQSTAWGRRVPVWVRKIWREVAAFGIVGALAFVVETASFNLLIFGSSATGGGPLGGAPVLASVVATLLAMAVSWFGNRYWTYRDRRGGAQRGELIWFLAINLAGMAVTAVPIFVSHQLLGLGSPLSDNVARLVGWAAATLLRFVAYRNLVFSHPGKDSAQVPGTVDRWTTTLRGAWRRGELWPWCLAAIATVCALAVNTAFHPGYLSADSVDQLMQALGDRPVTDWHPPVMALLWRILIDSTGAISAMAALQTAVLWATLWVLARLLWKKTGSRALSLATLAVGLAPHILTFTGVVWKDVHMAYALLAVLAVALTARELPAGRTKTRWALLVLGVLFLAYAVLVRKNGFPAVIPVFVLLVMAVWPSPGRRRWLAATGVLLAVTAVGSVGVSAATSPVATRQYAQIPLDDLTHVLTPSQVRAAAEKAGASADFRNRLVTTTMECQRRHIPADVYFNCYPRDPSQGPTELGRNADVLVTMWTNEMPKHWKGYAAYRGQVFAKLLFQGNLAFYDGSVTKIAPLKDAPVSEPLKYTLQSYVTGFTRDLPMLFQGWFWLAVSLVLVLRRRWIGPYSRELRLLGASSLLYILAYVPTAPQSNFRYVYWPALSGTIAVVLIAAGYVARRRAAAAVAAHETDARPPVSPVVAPSPDTSATDPHENVTAAR</sequence>
<dbReference type="PANTHER" id="PTHR38459:SF1">
    <property type="entry name" value="PROPHAGE BACTOPRENOL-LINKED GLUCOSE TRANSLOCASE HOMOLOG"/>
    <property type="match status" value="1"/>
</dbReference>
<dbReference type="RefSeq" id="WP_120726587.1">
    <property type="nucleotide sequence ID" value="NZ_CP032698.1"/>
</dbReference>
<dbReference type="PANTHER" id="PTHR38459">
    <property type="entry name" value="PROPHAGE BACTOPRENOL-LINKED GLUCOSE TRANSLOCASE HOMOLOG"/>
    <property type="match status" value="1"/>
</dbReference>
<dbReference type="EMBL" id="CP032698">
    <property type="protein sequence ID" value="AYG84909.1"/>
    <property type="molecule type" value="Genomic_DNA"/>
</dbReference>
<feature type="transmembrane region" description="Helical" evidence="7">
    <location>
        <begin position="96"/>
        <end position="115"/>
    </location>
</feature>
<evidence type="ECO:0000313" key="10">
    <source>
        <dbReference type="Proteomes" id="UP000271554"/>
    </source>
</evidence>
<keyword evidence="5 7" id="KW-0472">Membrane</keyword>
<dbReference type="OrthoDB" id="8914130at2"/>
<feature type="transmembrane region" description="Helical" evidence="7">
    <location>
        <begin position="545"/>
        <end position="563"/>
    </location>
</feature>
<evidence type="ECO:0000256" key="6">
    <source>
        <dbReference type="SAM" id="MobiDB-lite"/>
    </source>
</evidence>
<feature type="transmembrane region" description="Helical" evidence="7">
    <location>
        <begin position="244"/>
        <end position="264"/>
    </location>
</feature>
<dbReference type="InterPro" id="IPR007267">
    <property type="entry name" value="GtrA_DPMS_TM"/>
</dbReference>
<evidence type="ECO:0000256" key="1">
    <source>
        <dbReference type="ARBA" id="ARBA00004141"/>
    </source>
</evidence>
<organism evidence="9 10">
    <name type="scientific">Streptomyces hundungensis</name>
    <dbReference type="NCBI Taxonomy" id="1077946"/>
    <lineage>
        <taxon>Bacteria</taxon>
        <taxon>Bacillati</taxon>
        <taxon>Actinomycetota</taxon>
        <taxon>Actinomycetes</taxon>
        <taxon>Kitasatosporales</taxon>
        <taxon>Streptomycetaceae</taxon>
        <taxon>Streptomyces</taxon>
    </lineage>
</organism>
<feature type="transmembrane region" description="Helical" evidence="7">
    <location>
        <begin position="350"/>
        <end position="366"/>
    </location>
</feature>
<protein>
    <recommendedName>
        <fullName evidence="8">GtrA/DPMS transmembrane domain-containing protein</fullName>
    </recommendedName>
</protein>
<evidence type="ECO:0000256" key="2">
    <source>
        <dbReference type="ARBA" id="ARBA00009399"/>
    </source>
</evidence>
<feature type="transmembrane region" description="Helical" evidence="7">
    <location>
        <begin position="373"/>
        <end position="394"/>
    </location>
</feature>
<dbReference type="AlphaFoldDB" id="A0A387HN02"/>
<feature type="transmembrane region" description="Helical" evidence="7">
    <location>
        <begin position="21"/>
        <end position="44"/>
    </location>
</feature>
<evidence type="ECO:0000256" key="7">
    <source>
        <dbReference type="SAM" id="Phobius"/>
    </source>
</evidence>
<dbReference type="GO" id="GO:0000271">
    <property type="term" value="P:polysaccharide biosynthetic process"/>
    <property type="evidence" value="ECO:0007669"/>
    <property type="project" value="InterPro"/>
</dbReference>
<keyword evidence="3 7" id="KW-0812">Transmembrane</keyword>
<feature type="transmembrane region" description="Helical" evidence="7">
    <location>
        <begin position="56"/>
        <end position="76"/>
    </location>
</feature>
<dbReference type="InterPro" id="IPR051401">
    <property type="entry name" value="GtrA_CellWall_Glycosyl"/>
</dbReference>
<dbReference type="Proteomes" id="UP000271554">
    <property type="component" value="Chromosome"/>
</dbReference>
<keyword evidence="10" id="KW-1185">Reference proteome</keyword>
<proteinExistence type="inferred from homology"/>
<feature type="transmembrane region" description="Helical" evidence="7">
    <location>
        <begin position="182"/>
        <end position="202"/>
    </location>
</feature>
<dbReference type="GO" id="GO:0005886">
    <property type="term" value="C:plasma membrane"/>
    <property type="evidence" value="ECO:0007669"/>
    <property type="project" value="TreeGrafter"/>
</dbReference>
<feature type="transmembrane region" description="Helical" evidence="7">
    <location>
        <begin position="303"/>
        <end position="320"/>
    </location>
</feature>
<accession>A0A387HN02</accession>
<evidence type="ECO:0000256" key="5">
    <source>
        <dbReference type="ARBA" id="ARBA00023136"/>
    </source>
</evidence>
<feature type="compositionally biased region" description="Low complexity" evidence="6">
    <location>
        <begin position="642"/>
        <end position="652"/>
    </location>
</feature>
<evidence type="ECO:0000259" key="8">
    <source>
        <dbReference type="Pfam" id="PF04138"/>
    </source>
</evidence>
<reference evidence="9 10" key="1">
    <citation type="submission" date="2018-10" db="EMBL/GenBank/DDBJ databases">
        <title>Relationship between Morphology and Antimicrobial Activity in Streptomyces.</title>
        <authorList>
            <person name="Kang H.J."/>
            <person name="Kim S.B."/>
        </authorList>
    </citation>
    <scope>NUCLEOTIDE SEQUENCE [LARGE SCALE GENOMIC DNA]</scope>
    <source>
        <strain evidence="9 10">BH38</strain>
    </source>
</reference>
<feature type="transmembrane region" description="Helical" evidence="7">
    <location>
        <begin position="130"/>
        <end position="147"/>
    </location>
</feature>
<feature type="transmembrane region" description="Helical" evidence="7">
    <location>
        <begin position="575"/>
        <end position="594"/>
    </location>
</feature>
<feature type="domain" description="GtrA/DPMS transmembrane" evidence="8">
    <location>
        <begin position="25"/>
        <end position="152"/>
    </location>
</feature>
<evidence type="ECO:0000256" key="4">
    <source>
        <dbReference type="ARBA" id="ARBA00022989"/>
    </source>
</evidence>
<dbReference type="Pfam" id="PF04138">
    <property type="entry name" value="GtrA_DPMS_TM"/>
    <property type="match status" value="1"/>
</dbReference>
<feature type="transmembrane region" description="Helical" evidence="7">
    <location>
        <begin position="600"/>
        <end position="621"/>
    </location>
</feature>
<evidence type="ECO:0000313" key="9">
    <source>
        <dbReference type="EMBL" id="AYG84909.1"/>
    </source>
</evidence>
<keyword evidence="4 7" id="KW-1133">Transmembrane helix</keyword>
<comment type="similarity">
    <text evidence="2">Belongs to the GtrA family.</text>
</comment>
<feature type="transmembrane region" description="Helical" evidence="7">
    <location>
        <begin position="327"/>
        <end position="344"/>
    </location>
</feature>
<feature type="region of interest" description="Disordered" evidence="6">
    <location>
        <begin position="635"/>
        <end position="663"/>
    </location>
</feature>
<feature type="transmembrane region" description="Helical" evidence="7">
    <location>
        <begin position="276"/>
        <end position="297"/>
    </location>
</feature>
<gene>
    <name evidence="9" type="ORF">DWB77_07124</name>
</gene>
<dbReference type="KEGG" id="shun:DWB77_07124"/>
<evidence type="ECO:0000256" key="3">
    <source>
        <dbReference type="ARBA" id="ARBA00022692"/>
    </source>
</evidence>